<organism evidence="10 11">
    <name type="scientific">Kingdonia uniflora</name>
    <dbReference type="NCBI Taxonomy" id="39325"/>
    <lineage>
        <taxon>Eukaryota</taxon>
        <taxon>Viridiplantae</taxon>
        <taxon>Streptophyta</taxon>
        <taxon>Embryophyta</taxon>
        <taxon>Tracheophyta</taxon>
        <taxon>Spermatophyta</taxon>
        <taxon>Magnoliopsida</taxon>
        <taxon>Ranunculales</taxon>
        <taxon>Circaeasteraceae</taxon>
        <taxon>Kingdonia</taxon>
    </lineage>
</organism>
<dbReference type="AlphaFoldDB" id="A0A7J7P5Q1"/>
<dbReference type="OrthoDB" id="5792673at2759"/>
<evidence type="ECO:0000256" key="1">
    <source>
        <dbReference type="ARBA" id="ARBA00004286"/>
    </source>
</evidence>
<evidence type="ECO:0000259" key="9">
    <source>
        <dbReference type="PROSITE" id="PS50868"/>
    </source>
</evidence>
<keyword evidence="7" id="KW-0862">Zinc</keyword>
<evidence type="ECO:0000256" key="6">
    <source>
        <dbReference type="ARBA" id="ARBA00022723"/>
    </source>
</evidence>
<dbReference type="PROSITE" id="PS50280">
    <property type="entry name" value="SET"/>
    <property type="match status" value="1"/>
</dbReference>
<accession>A0A7J7P5Q1</accession>
<dbReference type="Proteomes" id="UP000541444">
    <property type="component" value="Unassembled WGS sequence"/>
</dbReference>
<keyword evidence="3" id="KW-0489">Methyltransferase</keyword>
<dbReference type="GO" id="GO:0046872">
    <property type="term" value="F:metal ion binding"/>
    <property type="evidence" value="ECO:0007669"/>
    <property type="project" value="UniProtKB-KW"/>
</dbReference>
<dbReference type="GO" id="GO:0005694">
    <property type="term" value="C:chromosome"/>
    <property type="evidence" value="ECO:0007669"/>
    <property type="project" value="UniProtKB-SubCell"/>
</dbReference>
<dbReference type="SMART" id="SM00317">
    <property type="entry name" value="SET"/>
    <property type="match status" value="1"/>
</dbReference>
<evidence type="ECO:0000313" key="10">
    <source>
        <dbReference type="EMBL" id="KAF6174751.1"/>
    </source>
</evidence>
<evidence type="ECO:0000256" key="2">
    <source>
        <dbReference type="ARBA" id="ARBA00022454"/>
    </source>
</evidence>
<sequence>MSLPEAKKSSSSDQQSLLQCADLILPWLSSSDLASISLTSKTLYSVSKFITITRTLDASRGLEKHGMIPFVNNVDSQRYNYFIYTCSQIVSNVPVVQQWGGLVGLDSCFKVNPQNPILDSYKLNAGNPISDSSKLNQKNPISTSSKLSFSEYISGCDCNNCSDEDLECPCSILKPGFLSEMMTECGPSCTCEIGCDCRLTQQGVSVQLRIVKDRRKGWGLYAAQFVRLGEFVCEYAGEVVTTGEARIRQRKYDKLASDGQFSSALLIVREHLPSGKACLRMNIDATRVGNVARFINHSCDGGNLATVLVRNSGSLLPRLCFFASRDIKEGEELAFSYGDVRERPDGLQCFCGSSSCFGLLPSEKT</sequence>
<dbReference type="GO" id="GO:0008168">
    <property type="term" value="F:methyltransferase activity"/>
    <property type="evidence" value="ECO:0007669"/>
    <property type="project" value="UniProtKB-KW"/>
</dbReference>
<keyword evidence="4" id="KW-0808">Transferase</keyword>
<evidence type="ECO:0008006" key="12">
    <source>
        <dbReference type="Google" id="ProtNLM"/>
    </source>
</evidence>
<evidence type="ECO:0000256" key="5">
    <source>
        <dbReference type="ARBA" id="ARBA00022691"/>
    </source>
</evidence>
<dbReference type="PROSITE" id="PS50868">
    <property type="entry name" value="POST_SET"/>
    <property type="match status" value="1"/>
</dbReference>
<dbReference type="InterPro" id="IPR001214">
    <property type="entry name" value="SET_dom"/>
</dbReference>
<gene>
    <name evidence="10" type="ORF">GIB67_031275</name>
</gene>
<evidence type="ECO:0000256" key="3">
    <source>
        <dbReference type="ARBA" id="ARBA00022603"/>
    </source>
</evidence>
<dbReference type="InterPro" id="IPR003616">
    <property type="entry name" value="Post-SET_dom"/>
</dbReference>
<dbReference type="EMBL" id="JACGCM010000243">
    <property type="protein sequence ID" value="KAF6174751.1"/>
    <property type="molecule type" value="Genomic_DNA"/>
</dbReference>
<dbReference type="InterPro" id="IPR046341">
    <property type="entry name" value="SET_dom_sf"/>
</dbReference>
<name>A0A7J7P5Q1_9MAGN</name>
<dbReference type="Gene3D" id="2.170.270.10">
    <property type="entry name" value="SET domain"/>
    <property type="match status" value="1"/>
</dbReference>
<dbReference type="PANTHER" id="PTHR46223">
    <property type="entry name" value="HISTONE-LYSINE N-METHYLTRANSFERASE SUV39H"/>
    <property type="match status" value="1"/>
</dbReference>
<reference evidence="10 11" key="1">
    <citation type="journal article" date="2020" name="IScience">
        <title>Genome Sequencing of the Endangered Kingdonia uniflora (Circaeasteraceae, Ranunculales) Reveals Potential Mechanisms of Evolutionary Specialization.</title>
        <authorList>
            <person name="Sun Y."/>
            <person name="Deng T."/>
            <person name="Zhang A."/>
            <person name="Moore M.J."/>
            <person name="Landis J.B."/>
            <person name="Lin N."/>
            <person name="Zhang H."/>
            <person name="Zhang X."/>
            <person name="Huang J."/>
            <person name="Zhang X."/>
            <person name="Sun H."/>
            <person name="Wang H."/>
        </authorList>
    </citation>
    <scope>NUCLEOTIDE SEQUENCE [LARGE SCALE GENOMIC DNA]</scope>
    <source>
        <strain evidence="10">TB1705</strain>
        <tissue evidence="10">Leaf</tissue>
    </source>
</reference>
<evidence type="ECO:0000256" key="7">
    <source>
        <dbReference type="ARBA" id="ARBA00022833"/>
    </source>
</evidence>
<dbReference type="PANTHER" id="PTHR46223:SF3">
    <property type="entry name" value="HISTONE-LYSINE N-METHYLTRANSFERASE SET-23"/>
    <property type="match status" value="1"/>
</dbReference>
<evidence type="ECO:0000313" key="11">
    <source>
        <dbReference type="Proteomes" id="UP000541444"/>
    </source>
</evidence>
<evidence type="ECO:0000256" key="4">
    <source>
        <dbReference type="ARBA" id="ARBA00022679"/>
    </source>
</evidence>
<protein>
    <recommendedName>
        <fullName evidence="12">Histone-lysine N-methyltransferase SUVR3</fullName>
    </recommendedName>
</protein>
<dbReference type="SUPFAM" id="SSF82199">
    <property type="entry name" value="SET domain"/>
    <property type="match status" value="1"/>
</dbReference>
<proteinExistence type="predicted"/>
<feature type="domain" description="Post-SET" evidence="9">
    <location>
        <begin position="345"/>
        <end position="361"/>
    </location>
</feature>
<dbReference type="Pfam" id="PF00856">
    <property type="entry name" value="SET"/>
    <property type="match status" value="1"/>
</dbReference>
<keyword evidence="2" id="KW-0158">Chromosome</keyword>
<feature type="domain" description="SET" evidence="8">
    <location>
        <begin position="204"/>
        <end position="338"/>
    </location>
</feature>
<dbReference type="GO" id="GO:0032259">
    <property type="term" value="P:methylation"/>
    <property type="evidence" value="ECO:0007669"/>
    <property type="project" value="UniProtKB-KW"/>
</dbReference>
<keyword evidence="6" id="KW-0479">Metal-binding</keyword>
<keyword evidence="11" id="KW-1185">Reference proteome</keyword>
<dbReference type="InterPro" id="IPR050973">
    <property type="entry name" value="H3K9_Histone-Lys_N-MTase"/>
</dbReference>
<evidence type="ECO:0000259" key="8">
    <source>
        <dbReference type="PROSITE" id="PS50280"/>
    </source>
</evidence>
<keyword evidence="5" id="KW-0949">S-adenosyl-L-methionine</keyword>
<comment type="subcellular location">
    <subcellularLocation>
        <location evidence="1">Chromosome</location>
    </subcellularLocation>
</comment>
<comment type="caution">
    <text evidence="10">The sequence shown here is derived from an EMBL/GenBank/DDBJ whole genome shotgun (WGS) entry which is preliminary data.</text>
</comment>